<gene>
    <name evidence="2" type="ORF">Phou_053990</name>
</gene>
<protein>
    <recommendedName>
        <fullName evidence="1">Mannosylglycerate hydrolase MGH1-like glycoside hydrolase domain-containing protein</fullName>
    </recommendedName>
</protein>
<sequence length="333" mass="36688">MEFSISGDGFRPSVNSYQFGNADAIAEIARRAGDEATASRFAGIRDRLRRLVIDELYDPRRQFFTTIPMSPDGEEAYLATVGAERRMPPEYRDLPVPARSEVSPDRDARELIGFIPWGFGLPGGEVDPAAAVAQLTDPDGFAGPFGLRTAERRHKRYGFTVASTSPRFLCRWNGPTWPFATSQALTALARIARDHAGYDAVFVELLRQYAACHIQPDGGYWLDEDLDPDTGTWRVRDWRRRHDPAKAEIGRDYNHSTFADLILSGLLGLDVDDTGILANPLPAAAELGWLEARGLVLAGVEVTVSWSPEVGMRLTVAGAEAHRPDLGPLRVVV</sequence>
<reference evidence="2 3" key="1">
    <citation type="submission" date="2020-03" db="EMBL/GenBank/DDBJ databases">
        <title>Whole genome shotgun sequence of Phytohabitans houttuyneae NBRC 108639.</title>
        <authorList>
            <person name="Komaki H."/>
            <person name="Tamura T."/>
        </authorList>
    </citation>
    <scope>NUCLEOTIDE SEQUENCE [LARGE SCALE GENOMIC DNA]</scope>
    <source>
        <strain evidence="2 3">NBRC 108639</strain>
    </source>
</reference>
<dbReference type="EMBL" id="BLPF01000002">
    <property type="protein sequence ID" value="GFJ81219.1"/>
    <property type="molecule type" value="Genomic_DNA"/>
</dbReference>
<name>A0A6V8KGJ8_9ACTN</name>
<dbReference type="GO" id="GO:0005975">
    <property type="term" value="P:carbohydrate metabolic process"/>
    <property type="evidence" value="ECO:0007669"/>
    <property type="project" value="InterPro"/>
</dbReference>
<evidence type="ECO:0000313" key="2">
    <source>
        <dbReference type="EMBL" id="GFJ81219.1"/>
    </source>
</evidence>
<evidence type="ECO:0000313" key="3">
    <source>
        <dbReference type="Proteomes" id="UP000482800"/>
    </source>
</evidence>
<evidence type="ECO:0000259" key="1">
    <source>
        <dbReference type="Pfam" id="PF22422"/>
    </source>
</evidence>
<reference evidence="2 3" key="2">
    <citation type="submission" date="2020-03" db="EMBL/GenBank/DDBJ databases">
        <authorList>
            <person name="Ichikawa N."/>
            <person name="Kimura A."/>
            <person name="Kitahashi Y."/>
            <person name="Uohara A."/>
        </authorList>
    </citation>
    <scope>NUCLEOTIDE SEQUENCE [LARGE SCALE GENOMIC DNA]</scope>
    <source>
        <strain evidence="2 3">NBRC 108639</strain>
    </source>
</reference>
<dbReference type="RefSeq" id="WP_371872231.1">
    <property type="nucleotide sequence ID" value="NZ_BLPF01000002.1"/>
</dbReference>
<organism evidence="2 3">
    <name type="scientific">Phytohabitans houttuyneae</name>
    <dbReference type="NCBI Taxonomy" id="1076126"/>
    <lineage>
        <taxon>Bacteria</taxon>
        <taxon>Bacillati</taxon>
        <taxon>Actinomycetota</taxon>
        <taxon>Actinomycetes</taxon>
        <taxon>Micromonosporales</taxon>
        <taxon>Micromonosporaceae</taxon>
    </lineage>
</organism>
<dbReference type="Proteomes" id="UP000482800">
    <property type="component" value="Unassembled WGS sequence"/>
</dbReference>
<proteinExistence type="predicted"/>
<comment type="caution">
    <text evidence="2">The sequence shown here is derived from an EMBL/GenBank/DDBJ whole genome shotgun (WGS) entry which is preliminary data.</text>
</comment>
<dbReference type="AlphaFoldDB" id="A0A6V8KGJ8"/>
<dbReference type="InterPro" id="IPR054491">
    <property type="entry name" value="MGH1-like_GH"/>
</dbReference>
<dbReference type="InterPro" id="IPR008928">
    <property type="entry name" value="6-hairpin_glycosidase_sf"/>
</dbReference>
<keyword evidence="3" id="KW-1185">Reference proteome</keyword>
<dbReference type="InterPro" id="IPR012341">
    <property type="entry name" value="6hp_glycosidase-like_sf"/>
</dbReference>
<dbReference type="Pfam" id="PF22422">
    <property type="entry name" value="MGH1-like_GH"/>
    <property type="match status" value="1"/>
</dbReference>
<accession>A0A6V8KGJ8</accession>
<feature type="domain" description="Mannosylglycerate hydrolase MGH1-like glycoside hydrolase" evidence="1">
    <location>
        <begin position="8"/>
        <end position="256"/>
    </location>
</feature>
<dbReference type="Gene3D" id="1.50.10.10">
    <property type="match status" value="1"/>
</dbReference>
<dbReference type="SUPFAM" id="SSF48208">
    <property type="entry name" value="Six-hairpin glycosidases"/>
    <property type="match status" value="1"/>
</dbReference>